<organism evidence="1 2">
    <name type="scientific">Cucurbita argyrosperma subsp. sororia</name>
    <dbReference type="NCBI Taxonomy" id="37648"/>
    <lineage>
        <taxon>Eukaryota</taxon>
        <taxon>Viridiplantae</taxon>
        <taxon>Streptophyta</taxon>
        <taxon>Embryophyta</taxon>
        <taxon>Tracheophyta</taxon>
        <taxon>Spermatophyta</taxon>
        <taxon>Magnoliopsida</taxon>
        <taxon>eudicotyledons</taxon>
        <taxon>Gunneridae</taxon>
        <taxon>Pentapetalae</taxon>
        <taxon>rosids</taxon>
        <taxon>fabids</taxon>
        <taxon>Cucurbitales</taxon>
        <taxon>Cucurbitaceae</taxon>
        <taxon>Cucurbiteae</taxon>
        <taxon>Cucurbita</taxon>
    </lineage>
</organism>
<keyword evidence="2" id="KW-1185">Reference proteome</keyword>
<evidence type="ECO:0000313" key="2">
    <source>
        <dbReference type="Proteomes" id="UP000685013"/>
    </source>
</evidence>
<dbReference type="AlphaFoldDB" id="A0AAV6NW86"/>
<gene>
    <name evidence="1" type="ORF">SDJN03_04627</name>
</gene>
<sequence length="109" mass="12205">MPLLENPFASSNYVPSGLGYCFIAMGSDEEVPYGSLNCKVMINSPIPFPQLHKSLKSLANLFKSEQLQALRTIILIKRIYMVFSNFPPGLAVFDRDTILYFVKVSPVSE</sequence>
<name>A0AAV6NW86_9ROSI</name>
<protein>
    <submittedName>
        <fullName evidence="1">Uncharacterized protein</fullName>
    </submittedName>
</protein>
<dbReference type="EMBL" id="JAGKQH010000003">
    <property type="protein sequence ID" value="KAG6604018.1"/>
    <property type="molecule type" value="Genomic_DNA"/>
</dbReference>
<comment type="caution">
    <text evidence="1">The sequence shown here is derived from an EMBL/GenBank/DDBJ whole genome shotgun (WGS) entry which is preliminary data.</text>
</comment>
<dbReference type="Proteomes" id="UP000685013">
    <property type="component" value="Chromosome 3"/>
</dbReference>
<accession>A0AAV6NW86</accession>
<evidence type="ECO:0000313" key="1">
    <source>
        <dbReference type="EMBL" id="KAG6604018.1"/>
    </source>
</evidence>
<proteinExistence type="predicted"/>
<reference evidence="1 2" key="1">
    <citation type="journal article" date="2021" name="Hortic Res">
        <title>The domestication of Cucurbita argyrosperma as revealed by the genome of its wild relative.</title>
        <authorList>
            <person name="Barrera-Redondo J."/>
            <person name="Sanchez-de la Vega G."/>
            <person name="Aguirre-Liguori J.A."/>
            <person name="Castellanos-Morales G."/>
            <person name="Gutierrez-Guerrero Y.T."/>
            <person name="Aguirre-Dugua X."/>
            <person name="Aguirre-Planter E."/>
            <person name="Tenaillon M.I."/>
            <person name="Lira-Saade R."/>
            <person name="Eguiarte L.E."/>
        </authorList>
    </citation>
    <scope>NUCLEOTIDE SEQUENCE [LARGE SCALE GENOMIC DNA]</scope>
    <source>
        <strain evidence="1">JBR-2021</strain>
    </source>
</reference>
<feature type="non-terminal residue" evidence="1">
    <location>
        <position position="1"/>
    </location>
</feature>